<name>A0A1I4SFW2_9BURK</name>
<dbReference type="AlphaFoldDB" id="A0A1I4SFW2"/>
<proteinExistence type="predicted"/>
<gene>
    <name evidence="1" type="ORF">SAMN02982985_04748</name>
</gene>
<evidence type="ECO:0000313" key="2">
    <source>
        <dbReference type="Proteomes" id="UP000199470"/>
    </source>
</evidence>
<accession>A0A1I4SFW2</accession>
<evidence type="ECO:0000313" key="1">
    <source>
        <dbReference type="EMBL" id="SFM63264.1"/>
    </source>
</evidence>
<dbReference type="EMBL" id="FOTW01000026">
    <property type="protein sequence ID" value="SFM63264.1"/>
    <property type="molecule type" value="Genomic_DNA"/>
</dbReference>
<keyword evidence="2" id="KW-1185">Reference proteome</keyword>
<protein>
    <submittedName>
        <fullName evidence="1">Uncharacterized protein</fullName>
    </submittedName>
</protein>
<organism evidence="1 2">
    <name type="scientific">Rugamonas rubra</name>
    <dbReference type="NCBI Taxonomy" id="758825"/>
    <lineage>
        <taxon>Bacteria</taxon>
        <taxon>Pseudomonadati</taxon>
        <taxon>Pseudomonadota</taxon>
        <taxon>Betaproteobacteria</taxon>
        <taxon>Burkholderiales</taxon>
        <taxon>Oxalobacteraceae</taxon>
        <taxon>Telluria group</taxon>
        <taxon>Rugamonas</taxon>
    </lineage>
</organism>
<dbReference type="Proteomes" id="UP000199470">
    <property type="component" value="Unassembled WGS sequence"/>
</dbReference>
<dbReference type="RefSeq" id="WP_093390185.1">
    <property type="nucleotide sequence ID" value="NZ_FOTW01000026.1"/>
</dbReference>
<dbReference type="OrthoDB" id="8780276at2"/>
<sequence length="73" mass="8403">MYEINQSSRPNNEMSKVVEQGLALLQTHDRALASAFLVRRGIPFSVIVRVLSDPPERRRTARARSLERPEWKA</sequence>
<reference evidence="1 2" key="1">
    <citation type="submission" date="2016-10" db="EMBL/GenBank/DDBJ databases">
        <authorList>
            <person name="de Groot N.N."/>
        </authorList>
    </citation>
    <scope>NUCLEOTIDE SEQUENCE [LARGE SCALE GENOMIC DNA]</scope>
    <source>
        <strain evidence="1 2">ATCC 43154</strain>
    </source>
</reference>